<evidence type="ECO:0000256" key="10">
    <source>
        <dbReference type="ARBA" id="ARBA00023211"/>
    </source>
</evidence>
<evidence type="ECO:0000256" key="4">
    <source>
        <dbReference type="ARBA" id="ARBA00022759"/>
    </source>
</evidence>
<dbReference type="AlphaFoldDB" id="A0A5J5HSL3"/>
<feature type="domain" description="HNH Cas9-type" evidence="13">
    <location>
        <begin position="1"/>
        <end position="130"/>
    </location>
</feature>
<keyword evidence="6" id="KW-0460">Magnesium</keyword>
<dbReference type="InterPro" id="IPR033114">
    <property type="entry name" value="HNH_CAS9"/>
</dbReference>
<dbReference type="Pfam" id="PF18541">
    <property type="entry name" value="RuvC_III"/>
    <property type="match status" value="1"/>
</dbReference>
<dbReference type="GO" id="GO:0051607">
    <property type="term" value="P:defense response to virus"/>
    <property type="evidence" value="ECO:0007669"/>
    <property type="project" value="UniProtKB-KW"/>
</dbReference>
<dbReference type="GO" id="GO:0003723">
    <property type="term" value="F:RNA binding"/>
    <property type="evidence" value="ECO:0007669"/>
    <property type="project" value="UniProtKB-UniRule"/>
</dbReference>
<evidence type="ECO:0000313" key="15">
    <source>
        <dbReference type="Proteomes" id="UP000325933"/>
    </source>
</evidence>
<dbReference type="GO" id="GO:0046872">
    <property type="term" value="F:metal ion binding"/>
    <property type="evidence" value="ECO:0007669"/>
    <property type="project" value="UniProtKB-KW"/>
</dbReference>
<keyword evidence="7" id="KW-0694">RNA-binding</keyword>
<evidence type="ECO:0000256" key="8">
    <source>
        <dbReference type="ARBA" id="ARBA00023118"/>
    </source>
</evidence>
<keyword evidence="8" id="KW-0051">Antiviral defense</keyword>
<dbReference type="InterPro" id="IPR003615">
    <property type="entry name" value="HNH_nuc"/>
</dbReference>
<evidence type="ECO:0000256" key="6">
    <source>
        <dbReference type="ARBA" id="ARBA00022842"/>
    </source>
</evidence>
<feature type="non-terminal residue" evidence="14">
    <location>
        <position position="1"/>
    </location>
</feature>
<name>A0A5J5HSL3_9SPHN</name>
<dbReference type="InterPro" id="IPR041383">
    <property type="entry name" value="RuvC_III"/>
</dbReference>
<dbReference type="InterPro" id="IPR028629">
    <property type="entry name" value="Cas9"/>
</dbReference>
<dbReference type="NCBIfam" id="TIGR01865">
    <property type="entry name" value="cas_Csn1"/>
    <property type="match status" value="1"/>
</dbReference>
<dbReference type="Gene3D" id="1.10.30.50">
    <property type="match status" value="1"/>
</dbReference>
<proteinExistence type="predicted"/>
<keyword evidence="4 12" id="KW-0255">Endonuclease</keyword>
<keyword evidence="5 12" id="KW-0378">Hydrolase</keyword>
<protein>
    <submittedName>
        <fullName evidence="14">Type II CRISPR RNA-guided endonuclease Cas9</fullName>
    </submittedName>
</protein>
<dbReference type="Pfam" id="PF13395">
    <property type="entry name" value="HNH_4"/>
    <property type="match status" value="1"/>
</dbReference>
<keyword evidence="3" id="KW-0479">Metal-binding</keyword>
<gene>
    <name evidence="14" type="ORF">F4U95_23885</name>
</gene>
<evidence type="ECO:0000256" key="5">
    <source>
        <dbReference type="ARBA" id="ARBA00022801"/>
    </source>
</evidence>
<comment type="caution">
    <text evidence="14">The sequence shown here is derived from an EMBL/GenBank/DDBJ whole genome shotgun (WGS) entry which is preliminary data.</text>
</comment>
<evidence type="ECO:0000256" key="7">
    <source>
        <dbReference type="ARBA" id="ARBA00022884"/>
    </source>
</evidence>
<dbReference type="EMBL" id="VYQA01000043">
    <property type="protein sequence ID" value="KAA9023033.1"/>
    <property type="molecule type" value="Genomic_DNA"/>
</dbReference>
<dbReference type="GO" id="GO:0004519">
    <property type="term" value="F:endonuclease activity"/>
    <property type="evidence" value="ECO:0007669"/>
    <property type="project" value="UniProtKB-UniRule"/>
</dbReference>
<dbReference type="Gene3D" id="3.30.420.10">
    <property type="entry name" value="Ribonuclease H-like superfamily/Ribonuclease H"/>
    <property type="match status" value="1"/>
</dbReference>
<organism evidence="14 15">
    <name type="scientific">Sphingobium limneticum</name>
    <dbReference type="NCBI Taxonomy" id="1007511"/>
    <lineage>
        <taxon>Bacteria</taxon>
        <taxon>Pseudomonadati</taxon>
        <taxon>Pseudomonadota</taxon>
        <taxon>Alphaproteobacteria</taxon>
        <taxon>Sphingomonadales</taxon>
        <taxon>Sphingomonadaceae</taxon>
        <taxon>Sphingobium</taxon>
    </lineage>
</organism>
<comment type="cofactor">
    <cofactor evidence="1">
        <name>Mg(2+)</name>
        <dbReference type="ChEBI" id="CHEBI:18420"/>
    </cofactor>
</comment>
<evidence type="ECO:0000256" key="1">
    <source>
        <dbReference type="ARBA" id="ARBA00001946"/>
    </source>
</evidence>
<evidence type="ECO:0000256" key="12">
    <source>
        <dbReference type="PROSITE-ProRule" id="PRU01085"/>
    </source>
</evidence>
<dbReference type="PROSITE" id="PS51749">
    <property type="entry name" value="HNH_CAS9"/>
    <property type="match status" value="1"/>
</dbReference>
<evidence type="ECO:0000256" key="2">
    <source>
        <dbReference type="ARBA" id="ARBA00022722"/>
    </source>
</evidence>
<dbReference type="InterPro" id="IPR036397">
    <property type="entry name" value="RNaseH_sf"/>
</dbReference>
<evidence type="ECO:0000256" key="11">
    <source>
        <dbReference type="ARBA" id="ARBA00046380"/>
    </source>
</evidence>
<reference evidence="14 15" key="1">
    <citation type="submission" date="2019-09" db="EMBL/GenBank/DDBJ databases">
        <authorList>
            <person name="Feng G."/>
        </authorList>
    </citation>
    <scope>NUCLEOTIDE SEQUENCE [LARGE SCALE GENOMIC DNA]</scope>
    <source>
        <strain evidence="14 15">KACC 19283</strain>
    </source>
</reference>
<dbReference type="GO" id="GO:0016787">
    <property type="term" value="F:hydrolase activity"/>
    <property type="evidence" value="ECO:0007669"/>
    <property type="project" value="UniProtKB-KW"/>
</dbReference>
<evidence type="ECO:0000256" key="9">
    <source>
        <dbReference type="ARBA" id="ARBA00023125"/>
    </source>
</evidence>
<dbReference type="Proteomes" id="UP000325933">
    <property type="component" value="Unassembled WGS sequence"/>
</dbReference>
<accession>A0A5J5HSL3</accession>
<dbReference type="RefSeq" id="WP_211364666.1">
    <property type="nucleotide sequence ID" value="NZ_VYQA01000043.1"/>
</dbReference>
<keyword evidence="2 12" id="KW-0540">Nuclease</keyword>
<sequence>EELGQRNSGANRALLKLWEELDSDNVLSRPCTYCGQPIGIDTLFSNSVNVDHILPFALTLDDSNGNKIVCHTHCNQAKHRQSPFDAWGHTARWEGIAARAARLPKNKRWRFEPDAMEKFRDESGFQARHLVDTQYLARLSREYLATLYPEKGEGSGHIWVSPGRLTEMVRRKLGLNDLLPDHNFGGGADQAKNRLDHRHHAIDAVVVAIVDRRMLNEIARVSGQEGAEGRERIIIPDPWDGFRDDLRTAVNAITVSHRTDHGTASKAGLPKGQDATAGRLQNDTAYGFTGETDAKGNSIVVRRVPLSSFKKLTDLERVRDPDLKAALYQHLDGLEGKAFEKAIGEFGDREWHAYRNVRRVRVVEPLTVIPIRDRNGRIYKGYKGDSNYRYDVWELPDGKWVNEVVSMFDAHQPGWLSGIRAANPTARKILSLHRDDVLAIERNGGDRELVRVVKFSEKQFAVAPPNEGGALKGRDADKDDPFKYSYPSPNTLKAWHARQVRIDEIGRVLDPGFPPRKARRKTRKPG</sequence>
<evidence type="ECO:0000259" key="13">
    <source>
        <dbReference type="PROSITE" id="PS51749"/>
    </source>
</evidence>
<evidence type="ECO:0000313" key="14">
    <source>
        <dbReference type="EMBL" id="KAA9023033.1"/>
    </source>
</evidence>
<dbReference type="GO" id="GO:0003677">
    <property type="term" value="F:DNA binding"/>
    <property type="evidence" value="ECO:0007669"/>
    <property type="project" value="UniProtKB-UniRule"/>
</dbReference>
<evidence type="ECO:0000256" key="3">
    <source>
        <dbReference type="ARBA" id="ARBA00022723"/>
    </source>
</evidence>
<comment type="subunit">
    <text evidence="11">Monomer. Binds crRNA and tracrRNA.</text>
</comment>
<keyword evidence="9 12" id="KW-0238">DNA-binding</keyword>
<keyword evidence="10" id="KW-0464">Manganese</keyword>